<dbReference type="GO" id="GO:0004674">
    <property type="term" value="F:protein serine/threonine kinase activity"/>
    <property type="evidence" value="ECO:0007669"/>
    <property type="project" value="UniProtKB-EC"/>
</dbReference>
<name>A0A1J5RRH1_9ZZZZ</name>
<dbReference type="InterPro" id="IPR005532">
    <property type="entry name" value="SUMF_dom"/>
</dbReference>
<dbReference type="SUPFAM" id="SSF56436">
    <property type="entry name" value="C-type lectin-like"/>
    <property type="match status" value="1"/>
</dbReference>
<accession>A0A1J5RRH1</accession>
<protein>
    <submittedName>
        <fullName evidence="2">Serine/threonine-protein kinase pkn1</fullName>
        <ecNumber evidence="2">2.7.11.1</ecNumber>
    </submittedName>
</protein>
<dbReference type="GO" id="GO:0120147">
    <property type="term" value="F:formylglycine-generating oxidase activity"/>
    <property type="evidence" value="ECO:0007669"/>
    <property type="project" value="TreeGrafter"/>
</dbReference>
<sequence>MNPADHKSSAGRLRILRMGTPSALWARLLLPGMAAVLLALPSAAPARAEAPADMVLIPAGLYTPALRNAGDATQIPIAAFYLDEFPVTNAQFLVFVRAHPQWRRSRVARLFADGNYLSNWAGDLAPGPLAPPDAPVVDVSWFAAEAYAAAAGKRLPSTNEWEYAFSAGYTTRNAGADTAFQHDLYAWLALPSPAVLPGVRNARANTFGVRAMVGYVWEWVDDFNSALLTASSGSGDSAASSRVCGSGGFSAGDLTNYAAFMRIALRSSLKARDTVSSLGFRCARDAAP</sequence>
<reference evidence="2" key="1">
    <citation type="submission" date="2016-10" db="EMBL/GenBank/DDBJ databases">
        <title>Sequence of Gallionella enrichment culture.</title>
        <authorList>
            <person name="Poehlein A."/>
            <person name="Muehling M."/>
            <person name="Daniel R."/>
        </authorList>
    </citation>
    <scope>NUCLEOTIDE SEQUENCE</scope>
</reference>
<evidence type="ECO:0000313" key="2">
    <source>
        <dbReference type="EMBL" id="OIQ92091.1"/>
    </source>
</evidence>
<dbReference type="InterPro" id="IPR042095">
    <property type="entry name" value="SUMF_sf"/>
</dbReference>
<keyword evidence="2" id="KW-0808">Transferase</keyword>
<feature type="domain" description="Sulfatase-modifying factor enzyme-like" evidence="1">
    <location>
        <begin position="52"/>
        <end position="284"/>
    </location>
</feature>
<dbReference type="Pfam" id="PF03781">
    <property type="entry name" value="FGE-sulfatase"/>
    <property type="match status" value="1"/>
</dbReference>
<organism evidence="2">
    <name type="scientific">mine drainage metagenome</name>
    <dbReference type="NCBI Taxonomy" id="410659"/>
    <lineage>
        <taxon>unclassified sequences</taxon>
        <taxon>metagenomes</taxon>
        <taxon>ecological metagenomes</taxon>
    </lineage>
</organism>
<gene>
    <name evidence="2" type="primary">pkn1_13</name>
    <name evidence="2" type="ORF">GALL_260100</name>
</gene>
<dbReference type="PANTHER" id="PTHR23150">
    <property type="entry name" value="SULFATASE MODIFYING FACTOR 1, 2"/>
    <property type="match status" value="1"/>
</dbReference>
<comment type="caution">
    <text evidence="2">The sequence shown here is derived from an EMBL/GenBank/DDBJ whole genome shotgun (WGS) entry which is preliminary data.</text>
</comment>
<dbReference type="PANTHER" id="PTHR23150:SF19">
    <property type="entry name" value="FORMYLGLYCINE-GENERATING ENZYME"/>
    <property type="match status" value="1"/>
</dbReference>
<dbReference type="InterPro" id="IPR016187">
    <property type="entry name" value="CTDL_fold"/>
</dbReference>
<dbReference type="EMBL" id="MLJW01000241">
    <property type="protein sequence ID" value="OIQ92091.1"/>
    <property type="molecule type" value="Genomic_DNA"/>
</dbReference>
<dbReference type="AlphaFoldDB" id="A0A1J5RRH1"/>
<proteinExistence type="predicted"/>
<keyword evidence="2" id="KW-0418">Kinase</keyword>
<dbReference type="InterPro" id="IPR051043">
    <property type="entry name" value="Sulfatase_Mod_Factor_Kinase"/>
</dbReference>
<dbReference type="Gene3D" id="3.90.1580.10">
    <property type="entry name" value="paralog of FGE (formylglycine-generating enzyme)"/>
    <property type="match status" value="1"/>
</dbReference>
<dbReference type="EC" id="2.7.11.1" evidence="2"/>
<evidence type="ECO:0000259" key="1">
    <source>
        <dbReference type="Pfam" id="PF03781"/>
    </source>
</evidence>